<evidence type="ECO:0000313" key="1">
    <source>
        <dbReference type="EMBL" id="PHM60940.1"/>
    </source>
</evidence>
<evidence type="ECO:0000313" key="2">
    <source>
        <dbReference type="Proteomes" id="UP000222168"/>
    </source>
</evidence>
<name>A0A2D0KC34_9GAMM</name>
<proteinExistence type="predicted"/>
<gene>
    <name evidence="1" type="ORF">Xish_00046</name>
</gene>
<reference evidence="1 2" key="1">
    <citation type="journal article" date="2017" name="Nat. Microbiol.">
        <title>Natural product diversity associated with the nematode symbionts Photorhabdus and Xenorhabdus.</title>
        <authorList>
            <person name="Tobias N.J."/>
            <person name="Wolff H."/>
            <person name="Djahanschiri B."/>
            <person name="Grundmann F."/>
            <person name="Kronenwerth M."/>
            <person name="Shi Y.M."/>
            <person name="Simonyi S."/>
            <person name="Grun P."/>
            <person name="Shapiro-Ilan D."/>
            <person name="Pidot S.J."/>
            <person name="Stinear T.P."/>
            <person name="Ebersberger I."/>
            <person name="Bode H.B."/>
        </authorList>
    </citation>
    <scope>NUCLEOTIDE SEQUENCE [LARGE SCALE GENOMIC DNA]</scope>
    <source>
        <strain evidence="1 2">DSM 22670</strain>
    </source>
</reference>
<protein>
    <submittedName>
        <fullName evidence="1">Uncharacterized protein</fullName>
    </submittedName>
</protein>
<dbReference type="Proteomes" id="UP000222168">
    <property type="component" value="Unassembled WGS sequence"/>
</dbReference>
<dbReference type="EMBL" id="NJAK01000001">
    <property type="protein sequence ID" value="PHM60940.1"/>
    <property type="molecule type" value="Genomic_DNA"/>
</dbReference>
<comment type="caution">
    <text evidence="1">The sequence shown here is derived from an EMBL/GenBank/DDBJ whole genome shotgun (WGS) entry which is preliminary data.</text>
</comment>
<dbReference type="RefSeq" id="WP_099116191.1">
    <property type="nucleotide sequence ID" value="NZ_NJAK01000001.1"/>
</dbReference>
<keyword evidence="2" id="KW-1185">Reference proteome</keyword>
<sequence length="77" mass="8836">MLKSTLIAKCLLQCRMISDLSTGENAVASIFKEYFPQHSFNKWNTHLPDNVINFYLKATKGSSTIHVDSFIKDLWDL</sequence>
<dbReference type="AlphaFoldDB" id="A0A2D0KC34"/>
<organism evidence="1 2">
    <name type="scientific">Xenorhabdus ishibashii</name>
    <dbReference type="NCBI Taxonomy" id="1034471"/>
    <lineage>
        <taxon>Bacteria</taxon>
        <taxon>Pseudomonadati</taxon>
        <taxon>Pseudomonadota</taxon>
        <taxon>Gammaproteobacteria</taxon>
        <taxon>Enterobacterales</taxon>
        <taxon>Morganellaceae</taxon>
        <taxon>Xenorhabdus</taxon>
    </lineage>
</organism>
<dbReference type="OrthoDB" id="6636610at2"/>
<accession>A0A2D0KC34</accession>